<dbReference type="PANTHER" id="PTHR12869">
    <property type="entry name" value="SMALL SEVEN TRANSMEMBRANE DOMAIN-CONTAINING PROTEIN"/>
    <property type="match status" value="1"/>
</dbReference>
<dbReference type="GeneID" id="25568932"/>
<keyword evidence="13" id="KW-1185">Reference proteome</keyword>
<accession>A0A0L0DSD6</accession>
<evidence type="ECO:0000256" key="7">
    <source>
        <dbReference type="ARBA" id="ARBA00023136"/>
    </source>
</evidence>
<evidence type="ECO:0000256" key="11">
    <source>
        <dbReference type="SAM" id="Phobius"/>
    </source>
</evidence>
<dbReference type="AlphaFoldDB" id="A0A0L0DSD6"/>
<evidence type="ECO:0000313" key="13">
    <source>
        <dbReference type="Proteomes" id="UP000054408"/>
    </source>
</evidence>
<dbReference type="eggNOG" id="KOG3236">
    <property type="taxonomic scope" value="Eukaryota"/>
</dbReference>
<dbReference type="OMA" id="FAIHRST"/>
<sequence>MFYFLACLLVAFGPYPMVYYGSKLSDYASTSLVVRGALGYVLTSTAHMIFMATFLPVDAHEGTLRVVSLVGQTIISLVAIVGALATVSSASGSDKTKMKALALGWGAAEALGKVPQMWMGSRAHEIDLSCIGLAIKSNFDGIAAVGFLYGAFLLFEYASSLRFTSARQFVPSLFPLTAILLSIKSVVPVALSALALPLPLAIATSAAIAFGSYYLAQSAFAIHRSTRYKKRDR</sequence>
<dbReference type="Proteomes" id="UP000054408">
    <property type="component" value="Unassembled WGS sequence"/>
</dbReference>
<protein>
    <recommendedName>
        <fullName evidence="9">BOS complex subunit TMEM147</fullName>
    </recommendedName>
    <alternativeName>
        <fullName evidence="10">Transmembrane protein 147</fullName>
    </alternativeName>
</protein>
<keyword evidence="4 11" id="KW-0812">Transmembrane</keyword>
<dbReference type="PANTHER" id="PTHR12869:SF0">
    <property type="entry name" value="BOS COMPLEX SUBUNIT TMEM147"/>
    <property type="match status" value="1"/>
</dbReference>
<feature type="transmembrane region" description="Helical" evidence="11">
    <location>
        <begin position="142"/>
        <end position="161"/>
    </location>
</feature>
<dbReference type="InterPro" id="IPR019164">
    <property type="entry name" value="TMEM147"/>
</dbReference>
<reference evidence="12 13" key="1">
    <citation type="submission" date="2010-05" db="EMBL/GenBank/DDBJ databases">
        <title>The Genome Sequence of Thecamonas trahens ATCC 50062.</title>
        <authorList>
            <consortium name="The Broad Institute Genome Sequencing Platform"/>
            <person name="Russ C."/>
            <person name="Cuomo C."/>
            <person name="Shea T."/>
            <person name="Young S.K."/>
            <person name="Zeng Q."/>
            <person name="Koehrsen M."/>
            <person name="Haas B."/>
            <person name="Borodovsky M."/>
            <person name="Guigo R."/>
            <person name="Alvarado L."/>
            <person name="Berlin A."/>
            <person name="Bochicchio J."/>
            <person name="Borenstein D."/>
            <person name="Chapman S."/>
            <person name="Chen Z."/>
            <person name="Freedman E."/>
            <person name="Gellesch M."/>
            <person name="Goldberg J."/>
            <person name="Griggs A."/>
            <person name="Gujja S."/>
            <person name="Heilman E."/>
            <person name="Heiman D."/>
            <person name="Hepburn T."/>
            <person name="Howarth C."/>
            <person name="Jen D."/>
            <person name="Larson L."/>
            <person name="Mehta T."/>
            <person name="Park D."/>
            <person name="Pearson M."/>
            <person name="Roberts A."/>
            <person name="Saif S."/>
            <person name="Shenoy N."/>
            <person name="Sisk P."/>
            <person name="Stolte C."/>
            <person name="Sykes S."/>
            <person name="Thomson T."/>
            <person name="Walk T."/>
            <person name="White J."/>
            <person name="Yandava C."/>
            <person name="Burger G."/>
            <person name="Gray M.W."/>
            <person name="Holland P.W.H."/>
            <person name="King N."/>
            <person name="Lang F.B.F."/>
            <person name="Roger A.J."/>
            <person name="Ruiz-Trillo I."/>
            <person name="Lander E."/>
            <person name="Nusbaum C."/>
        </authorList>
    </citation>
    <scope>NUCLEOTIDE SEQUENCE [LARGE SCALE GENOMIC DNA]</scope>
    <source>
        <strain evidence="12 13">ATCC 50062</strain>
    </source>
</reference>
<dbReference type="RefSeq" id="XP_013753232.1">
    <property type="nucleotide sequence ID" value="XM_013897778.1"/>
</dbReference>
<feature type="transmembrane region" description="Helical" evidence="11">
    <location>
        <begin position="66"/>
        <end position="87"/>
    </location>
</feature>
<keyword evidence="6 11" id="KW-1133">Transmembrane helix</keyword>
<comment type="subcellular location">
    <subcellularLocation>
        <location evidence="2">Cell membrane</location>
        <topology evidence="2">Multi-pass membrane protein</topology>
    </subcellularLocation>
    <subcellularLocation>
        <location evidence="1">Endoplasmic reticulum membrane</location>
        <topology evidence="1">Multi-pass membrane protein</topology>
    </subcellularLocation>
</comment>
<feature type="transmembrane region" description="Helical" evidence="11">
    <location>
        <begin position="200"/>
        <end position="223"/>
    </location>
</feature>
<dbReference type="GO" id="GO:0005886">
    <property type="term" value="C:plasma membrane"/>
    <property type="evidence" value="ECO:0007669"/>
    <property type="project" value="UniProtKB-SubCell"/>
</dbReference>
<evidence type="ECO:0000256" key="6">
    <source>
        <dbReference type="ARBA" id="ARBA00022989"/>
    </source>
</evidence>
<dbReference type="STRING" id="461836.A0A0L0DSD6"/>
<evidence type="ECO:0000256" key="10">
    <source>
        <dbReference type="ARBA" id="ARBA00034899"/>
    </source>
</evidence>
<keyword evidence="3" id="KW-1003">Cell membrane</keyword>
<evidence type="ECO:0000313" key="12">
    <source>
        <dbReference type="EMBL" id="KNC55180.1"/>
    </source>
</evidence>
<proteinExistence type="inferred from homology"/>
<keyword evidence="5" id="KW-0256">Endoplasmic reticulum</keyword>
<evidence type="ECO:0000256" key="5">
    <source>
        <dbReference type="ARBA" id="ARBA00022824"/>
    </source>
</evidence>
<evidence type="ECO:0000256" key="4">
    <source>
        <dbReference type="ARBA" id="ARBA00022692"/>
    </source>
</evidence>
<dbReference type="EMBL" id="GL349496">
    <property type="protein sequence ID" value="KNC55180.1"/>
    <property type="molecule type" value="Genomic_DNA"/>
</dbReference>
<evidence type="ECO:0000256" key="8">
    <source>
        <dbReference type="ARBA" id="ARBA00034739"/>
    </source>
</evidence>
<feature type="transmembrane region" description="Helical" evidence="11">
    <location>
        <begin position="173"/>
        <end position="194"/>
    </location>
</feature>
<comment type="similarity">
    <text evidence="8">Belongs to the TMEM147 family.</text>
</comment>
<dbReference type="Pfam" id="PF09767">
    <property type="entry name" value="DUF2053"/>
    <property type="match status" value="1"/>
</dbReference>
<name>A0A0L0DSD6_THETB</name>
<feature type="transmembrane region" description="Helical" evidence="11">
    <location>
        <begin position="32"/>
        <end position="54"/>
    </location>
</feature>
<gene>
    <name evidence="12" type="ORF">AMSG_10795</name>
</gene>
<organism evidence="12 13">
    <name type="scientific">Thecamonas trahens ATCC 50062</name>
    <dbReference type="NCBI Taxonomy" id="461836"/>
    <lineage>
        <taxon>Eukaryota</taxon>
        <taxon>Apusozoa</taxon>
        <taxon>Apusomonadida</taxon>
        <taxon>Apusomonadidae</taxon>
        <taxon>Thecamonas</taxon>
    </lineage>
</organism>
<keyword evidence="7 11" id="KW-0472">Membrane</keyword>
<dbReference type="GO" id="GO:0005789">
    <property type="term" value="C:endoplasmic reticulum membrane"/>
    <property type="evidence" value="ECO:0007669"/>
    <property type="project" value="UniProtKB-SubCell"/>
</dbReference>
<evidence type="ECO:0000256" key="2">
    <source>
        <dbReference type="ARBA" id="ARBA00004651"/>
    </source>
</evidence>
<evidence type="ECO:0000256" key="3">
    <source>
        <dbReference type="ARBA" id="ARBA00022475"/>
    </source>
</evidence>
<evidence type="ECO:0000256" key="9">
    <source>
        <dbReference type="ARBA" id="ARBA00034846"/>
    </source>
</evidence>
<evidence type="ECO:0000256" key="1">
    <source>
        <dbReference type="ARBA" id="ARBA00004477"/>
    </source>
</evidence>